<evidence type="ECO:0000256" key="1">
    <source>
        <dbReference type="SAM" id="Phobius"/>
    </source>
</evidence>
<evidence type="ECO:0000313" key="2">
    <source>
        <dbReference type="EMBL" id="KAK7301825.1"/>
    </source>
</evidence>
<proteinExistence type="predicted"/>
<keyword evidence="1" id="KW-0812">Transmembrane</keyword>
<comment type="caution">
    <text evidence="2">The sequence shown here is derived from an EMBL/GenBank/DDBJ whole genome shotgun (WGS) entry which is preliminary data.</text>
</comment>
<organism evidence="2 3">
    <name type="scientific">Clitoria ternatea</name>
    <name type="common">Butterfly pea</name>
    <dbReference type="NCBI Taxonomy" id="43366"/>
    <lineage>
        <taxon>Eukaryota</taxon>
        <taxon>Viridiplantae</taxon>
        <taxon>Streptophyta</taxon>
        <taxon>Embryophyta</taxon>
        <taxon>Tracheophyta</taxon>
        <taxon>Spermatophyta</taxon>
        <taxon>Magnoliopsida</taxon>
        <taxon>eudicotyledons</taxon>
        <taxon>Gunneridae</taxon>
        <taxon>Pentapetalae</taxon>
        <taxon>rosids</taxon>
        <taxon>fabids</taxon>
        <taxon>Fabales</taxon>
        <taxon>Fabaceae</taxon>
        <taxon>Papilionoideae</taxon>
        <taxon>50 kb inversion clade</taxon>
        <taxon>NPAAA clade</taxon>
        <taxon>indigoferoid/millettioid clade</taxon>
        <taxon>Phaseoleae</taxon>
        <taxon>Clitoria</taxon>
    </lineage>
</organism>
<dbReference type="EMBL" id="JAYKXN010000003">
    <property type="protein sequence ID" value="KAK7301825.1"/>
    <property type="molecule type" value="Genomic_DNA"/>
</dbReference>
<keyword evidence="1" id="KW-1133">Transmembrane helix</keyword>
<evidence type="ECO:0000313" key="3">
    <source>
        <dbReference type="Proteomes" id="UP001359559"/>
    </source>
</evidence>
<keyword evidence="1" id="KW-0472">Membrane</keyword>
<feature type="transmembrane region" description="Helical" evidence="1">
    <location>
        <begin position="7"/>
        <end position="27"/>
    </location>
</feature>
<accession>A0AAN9JM97</accession>
<reference evidence="2 3" key="1">
    <citation type="submission" date="2024-01" db="EMBL/GenBank/DDBJ databases">
        <title>The genomes of 5 underutilized Papilionoideae crops provide insights into root nodulation and disease resistance.</title>
        <authorList>
            <person name="Yuan L."/>
        </authorList>
    </citation>
    <scope>NUCLEOTIDE SEQUENCE [LARGE SCALE GENOMIC DNA]</scope>
    <source>
        <strain evidence="2">LY-2023</strain>
        <tissue evidence="2">Leaf</tissue>
    </source>
</reference>
<keyword evidence="3" id="KW-1185">Reference proteome</keyword>
<gene>
    <name evidence="2" type="ORF">RJT34_12701</name>
</gene>
<sequence>MGFSLDTYCYLILCIMGTEILDIMVNIDDSCSSFGFVVAVLLFPLCFLTFAIFGYLLFKFLDLHNNK</sequence>
<feature type="transmembrane region" description="Helical" evidence="1">
    <location>
        <begin position="33"/>
        <end position="58"/>
    </location>
</feature>
<dbReference type="AlphaFoldDB" id="A0AAN9JM97"/>
<name>A0AAN9JM97_CLITE</name>
<dbReference type="Proteomes" id="UP001359559">
    <property type="component" value="Unassembled WGS sequence"/>
</dbReference>
<protein>
    <submittedName>
        <fullName evidence="2">Uncharacterized protein</fullName>
    </submittedName>
</protein>